<dbReference type="EMBL" id="JBJQND010000017">
    <property type="protein sequence ID" value="KAL3842807.1"/>
    <property type="molecule type" value="Genomic_DNA"/>
</dbReference>
<evidence type="ECO:0000256" key="5">
    <source>
        <dbReference type="ARBA" id="ARBA00022793"/>
    </source>
</evidence>
<dbReference type="GO" id="GO:0004058">
    <property type="term" value="F:aromatic-L-amino-acid decarboxylase activity"/>
    <property type="evidence" value="ECO:0007669"/>
    <property type="project" value="UniProtKB-EC"/>
</dbReference>
<name>A0ABD3U0A7_SINWO</name>
<evidence type="ECO:0000256" key="4">
    <source>
        <dbReference type="ARBA" id="ARBA00022584"/>
    </source>
</evidence>
<dbReference type="InterPro" id="IPR015422">
    <property type="entry name" value="PyrdxlP-dep_Trfase_small"/>
</dbReference>
<dbReference type="PANTHER" id="PTHR11999">
    <property type="entry name" value="GROUP II PYRIDOXAL-5-PHOSPHATE DECARBOXYLASE"/>
    <property type="match status" value="1"/>
</dbReference>
<comment type="caution">
    <text evidence="13">The sequence shown here is derived from an EMBL/GenBank/DDBJ whole genome shotgun (WGS) entry which is preliminary data.</text>
</comment>
<sequence length="514" mass="58223">MDAEGFRKYGRQMVDYIADYLENIRERDVVHRVSPGYMRPLLPDEAPEKAESFDEVMKDIEKIIMPGTTHWHSPHFHGYFAAGNSFPSILGDMLSDAIGCIGFSWATSPACTELEVITTDWLGKMMNLPEEFLHSSEGKGGGVIQSTASETVLLCLLAARTRTVAKYKEADPSTDEMQIISKLVGYCSDQANSSVERSGLLGAVRMVKLLSDENFSLRGETLRKAVEADKAKGLIPFFLCASLGTTGSCAFDNLEELGPICAAEDMWLHIDAAYAGSAFVCPEFRHYMKGIQYAETFSFNPHKWMLINFDCSVMWIKNSSYLVDAFNVDPIYLRHSCEGKLPDYRHWQIPLGRRFRSLKLWFMLRSYGISGVQEYIRRHCRLAKEFEKMILDDGRFEVVTQVVMGLVCFRLKCSNKVTERLLGEILADGRIYLIPAFVRNIYFLRFAICAERTTSDDVKFSFQVIKSCTDRLLQKVSLKNGYKHVPVINIDAPQHLETEESKYSSDSSTPDVDQ</sequence>
<dbReference type="InterPro" id="IPR010977">
    <property type="entry name" value="Aromatic_deC"/>
</dbReference>
<dbReference type="Gene3D" id="1.20.1340.10">
    <property type="entry name" value="dopa decarboxylase, N-terminal domain"/>
    <property type="match status" value="1"/>
</dbReference>
<dbReference type="InterPro" id="IPR015424">
    <property type="entry name" value="PyrdxlP-dep_Trfase"/>
</dbReference>
<reference evidence="13 14" key="1">
    <citation type="submission" date="2024-11" db="EMBL/GenBank/DDBJ databases">
        <title>Chromosome-level genome assembly of the freshwater bivalve Anodonta woodiana.</title>
        <authorList>
            <person name="Chen X."/>
        </authorList>
    </citation>
    <scope>NUCLEOTIDE SEQUENCE [LARGE SCALE GENOMIC DNA]</scope>
    <source>
        <strain evidence="13">MN2024</strain>
        <tissue evidence="13">Gills</tissue>
    </source>
</reference>
<dbReference type="CDD" id="cd06450">
    <property type="entry name" value="DOPA_deC_like"/>
    <property type="match status" value="1"/>
</dbReference>
<dbReference type="PANTHER" id="PTHR11999:SF167">
    <property type="entry name" value="AROMATIC-L-AMINO-ACID DECARBOXYLASE"/>
    <property type="match status" value="1"/>
</dbReference>
<dbReference type="PRINTS" id="PR00800">
    <property type="entry name" value="YHDCRBOXLASE"/>
</dbReference>
<feature type="modified residue" description="N6-(pyridoxal phosphate)lysine" evidence="11">
    <location>
        <position position="303"/>
    </location>
</feature>
<evidence type="ECO:0000256" key="10">
    <source>
        <dbReference type="ARBA" id="ARBA00041275"/>
    </source>
</evidence>
<organism evidence="13 14">
    <name type="scientific">Sinanodonta woodiana</name>
    <name type="common">Chinese pond mussel</name>
    <name type="synonym">Anodonta woodiana</name>
    <dbReference type="NCBI Taxonomy" id="1069815"/>
    <lineage>
        <taxon>Eukaryota</taxon>
        <taxon>Metazoa</taxon>
        <taxon>Spiralia</taxon>
        <taxon>Lophotrochozoa</taxon>
        <taxon>Mollusca</taxon>
        <taxon>Bivalvia</taxon>
        <taxon>Autobranchia</taxon>
        <taxon>Heteroconchia</taxon>
        <taxon>Palaeoheterodonta</taxon>
        <taxon>Unionida</taxon>
        <taxon>Unionoidea</taxon>
        <taxon>Unionidae</taxon>
        <taxon>Unioninae</taxon>
        <taxon>Sinanodonta</taxon>
    </lineage>
</organism>
<evidence type="ECO:0000256" key="2">
    <source>
        <dbReference type="ARBA" id="ARBA00009533"/>
    </source>
</evidence>
<dbReference type="EC" id="4.1.1.28" evidence="8"/>
<dbReference type="Gene3D" id="3.90.1150.10">
    <property type="entry name" value="Aspartate Aminotransferase, domain 1"/>
    <property type="match status" value="1"/>
</dbReference>
<dbReference type="AlphaFoldDB" id="A0ABD3U0A7"/>
<keyword evidence="14" id="KW-1185">Reference proteome</keyword>
<evidence type="ECO:0000256" key="7">
    <source>
        <dbReference type="ARBA" id="ARBA00023239"/>
    </source>
</evidence>
<dbReference type="Gene3D" id="3.40.640.10">
    <property type="entry name" value="Type I PLP-dependent aspartate aminotransferase-like (Major domain)"/>
    <property type="match status" value="1"/>
</dbReference>
<dbReference type="InterPro" id="IPR002129">
    <property type="entry name" value="PyrdxlP-dep_de-COase"/>
</dbReference>
<evidence type="ECO:0000256" key="1">
    <source>
        <dbReference type="ARBA" id="ARBA00001933"/>
    </source>
</evidence>
<evidence type="ECO:0000256" key="12">
    <source>
        <dbReference type="RuleBase" id="RU000382"/>
    </source>
</evidence>
<keyword evidence="5" id="KW-0210">Decarboxylase</keyword>
<dbReference type="Proteomes" id="UP001634394">
    <property type="component" value="Unassembled WGS sequence"/>
</dbReference>
<dbReference type="GO" id="GO:0042423">
    <property type="term" value="P:catecholamine biosynthetic process"/>
    <property type="evidence" value="ECO:0007669"/>
    <property type="project" value="UniProtKB-KW"/>
</dbReference>
<evidence type="ECO:0000313" key="13">
    <source>
        <dbReference type="EMBL" id="KAL3842807.1"/>
    </source>
</evidence>
<proteinExistence type="inferred from homology"/>
<accession>A0ABD3U0A7</accession>
<dbReference type="FunFam" id="3.40.640.10:FF:000025">
    <property type="entry name" value="Histidine decarboxylase"/>
    <property type="match status" value="1"/>
</dbReference>
<evidence type="ECO:0000256" key="11">
    <source>
        <dbReference type="PIRSR" id="PIRSR602129-50"/>
    </source>
</evidence>
<comment type="subunit">
    <text evidence="3">Homodimer.</text>
</comment>
<gene>
    <name evidence="13" type="ORF">ACJMK2_020791</name>
</gene>
<evidence type="ECO:0000256" key="6">
    <source>
        <dbReference type="ARBA" id="ARBA00022898"/>
    </source>
</evidence>
<keyword evidence="6 11" id="KW-0663">Pyridoxal phosphate</keyword>
<dbReference type="InterPro" id="IPR015421">
    <property type="entry name" value="PyrdxlP-dep_Trfase_major"/>
</dbReference>
<comment type="cofactor">
    <cofactor evidence="1 11 12">
        <name>pyridoxal 5'-phosphate</name>
        <dbReference type="ChEBI" id="CHEBI:597326"/>
    </cofactor>
</comment>
<evidence type="ECO:0000256" key="9">
    <source>
        <dbReference type="ARBA" id="ARBA00040968"/>
    </source>
</evidence>
<evidence type="ECO:0000256" key="3">
    <source>
        <dbReference type="ARBA" id="ARBA00011738"/>
    </source>
</evidence>
<keyword evidence="7 12" id="KW-0456">Lyase</keyword>
<dbReference type="FunFam" id="1.20.1340.10:FF:000001">
    <property type="entry name" value="Histidine decarboxylase"/>
    <property type="match status" value="1"/>
</dbReference>
<evidence type="ECO:0000256" key="8">
    <source>
        <dbReference type="ARBA" id="ARBA00038886"/>
    </source>
</evidence>
<evidence type="ECO:0000313" key="14">
    <source>
        <dbReference type="Proteomes" id="UP001634394"/>
    </source>
</evidence>
<comment type="similarity">
    <text evidence="2 12">Belongs to the group II decarboxylase family.</text>
</comment>
<keyword evidence="4" id="KW-0127">Catecholamine biosynthesis</keyword>
<dbReference type="Pfam" id="PF00282">
    <property type="entry name" value="Pyridoxal_deC"/>
    <property type="match status" value="1"/>
</dbReference>
<protein>
    <recommendedName>
        <fullName evidence="9">Aromatic-L-amino-acid decarboxylase</fullName>
        <ecNumber evidence="8">4.1.1.28</ecNumber>
    </recommendedName>
    <alternativeName>
        <fullName evidence="10">DOPA decarboxylase</fullName>
    </alternativeName>
</protein>
<dbReference type="SUPFAM" id="SSF53383">
    <property type="entry name" value="PLP-dependent transferases"/>
    <property type="match status" value="1"/>
</dbReference>